<dbReference type="Proteomes" id="UP001054252">
    <property type="component" value="Unassembled WGS sequence"/>
</dbReference>
<name>A0AAV5J5R2_9ROSI</name>
<reference evidence="1 2" key="1">
    <citation type="journal article" date="2021" name="Commun. Biol.">
        <title>The genome of Shorea leprosula (Dipterocarpaceae) highlights the ecological relevance of drought in aseasonal tropical rainforests.</title>
        <authorList>
            <person name="Ng K.K.S."/>
            <person name="Kobayashi M.J."/>
            <person name="Fawcett J.A."/>
            <person name="Hatakeyama M."/>
            <person name="Paape T."/>
            <person name="Ng C.H."/>
            <person name="Ang C.C."/>
            <person name="Tnah L.H."/>
            <person name="Lee C.T."/>
            <person name="Nishiyama T."/>
            <person name="Sese J."/>
            <person name="O'Brien M.J."/>
            <person name="Copetti D."/>
            <person name="Mohd Noor M.I."/>
            <person name="Ong R.C."/>
            <person name="Putra M."/>
            <person name="Sireger I.Z."/>
            <person name="Indrioko S."/>
            <person name="Kosugi Y."/>
            <person name="Izuno A."/>
            <person name="Isagi Y."/>
            <person name="Lee S.L."/>
            <person name="Shimizu K.K."/>
        </authorList>
    </citation>
    <scope>NUCLEOTIDE SEQUENCE [LARGE SCALE GENOMIC DNA]</scope>
    <source>
        <strain evidence="1">214</strain>
    </source>
</reference>
<dbReference type="AlphaFoldDB" id="A0AAV5J5R2"/>
<evidence type="ECO:0000313" key="1">
    <source>
        <dbReference type="EMBL" id="GKV06330.1"/>
    </source>
</evidence>
<dbReference type="EMBL" id="BPVZ01000025">
    <property type="protein sequence ID" value="GKV06330.1"/>
    <property type="molecule type" value="Genomic_DNA"/>
</dbReference>
<evidence type="ECO:0000313" key="2">
    <source>
        <dbReference type="Proteomes" id="UP001054252"/>
    </source>
</evidence>
<accession>A0AAV5J5R2</accession>
<sequence>MKLSALWSLESRKAENGQCSLADCYSSSAFPEDPSKGIHEKFGDFIPWPSDV</sequence>
<organism evidence="1 2">
    <name type="scientific">Rubroshorea leprosula</name>
    <dbReference type="NCBI Taxonomy" id="152421"/>
    <lineage>
        <taxon>Eukaryota</taxon>
        <taxon>Viridiplantae</taxon>
        <taxon>Streptophyta</taxon>
        <taxon>Embryophyta</taxon>
        <taxon>Tracheophyta</taxon>
        <taxon>Spermatophyta</taxon>
        <taxon>Magnoliopsida</taxon>
        <taxon>eudicotyledons</taxon>
        <taxon>Gunneridae</taxon>
        <taxon>Pentapetalae</taxon>
        <taxon>rosids</taxon>
        <taxon>malvids</taxon>
        <taxon>Malvales</taxon>
        <taxon>Dipterocarpaceae</taxon>
        <taxon>Rubroshorea</taxon>
    </lineage>
</organism>
<comment type="caution">
    <text evidence="1">The sequence shown here is derived from an EMBL/GenBank/DDBJ whole genome shotgun (WGS) entry which is preliminary data.</text>
</comment>
<proteinExistence type="predicted"/>
<gene>
    <name evidence="1" type="ORF">SLEP1_g18231</name>
</gene>
<keyword evidence="2" id="KW-1185">Reference proteome</keyword>
<protein>
    <submittedName>
        <fullName evidence="1">Uncharacterized protein</fullName>
    </submittedName>
</protein>